<name>A0ABU3D280_9FLAO</name>
<reference evidence="2 3" key="1">
    <citation type="submission" date="2023-09" db="EMBL/GenBank/DDBJ databases">
        <authorList>
            <person name="Rey-Velasco X."/>
        </authorList>
    </citation>
    <scope>NUCLEOTIDE SEQUENCE [LARGE SCALE GENOMIC DNA]</scope>
    <source>
        <strain evidence="2 3">F117</strain>
    </source>
</reference>
<sequence length="431" mass="50313">MLLIYTQKITPRIIYIFKHLCTGILGISIKFTTKIEEFIAHDGMKLSYGKQPLGKELFFQKIDLLTEQGFSEVEIKVQPWEDSVCFFPVPEASALPFDIFAASFYLLSRYEEYAPHVKDEAERFPVSESLAYQEGFLSSPVVDKWALKFRNVLAERFPDIKLQERFFEANAVMAVENIFAYKNKGVLRSFSGMQRDFFQLNFNKVFDRLQVGFRIKKDPFNIFEDLIELIKKYKLEMYFMFQLSNFSIHDRNINYNRIPGRSVIKSVGDYARVGLLQGYYAAKDMKTLRTEKLRMENIVHSSLDHVLNSRHDLGLPENYNNLVELEVHNDFSMGYPDAMGFRAGTCTPFLFYDINMEVTTPLMLHPYVFNSGIYENVKAEQVHQEVAKALRQVQEVGGKFRAVFKNQDFSSYSNKVMFYSVLKQIYEIKDF</sequence>
<evidence type="ECO:0000313" key="3">
    <source>
        <dbReference type="Proteomes" id="UP001262582"/>
    </source>
</evidence>
<dbReference type="Proteomes" id="UP001262582">
    <property type="component" value="Unassembled WGS sequence"/>
</dbReference>
<gene>
    <name evidence="2" type="ORF">RM539_03475</name>
</gene>
<evidence type="ECO:0000313" key="2">
    <source>
        <dbReference type="EMBL" id="MDT0675641.1"/>
    </source>
</evidence>
<proteinExistence type="predicted"/>
<protein>
    <recommendedName>
        <fullName evidence="1">DUF7033 domain-containing protein</fullName>
    </recommendedName>
</protein>
<dbReference type="EMBL" id="JAVRHK010000002">
    <property type="protein sequence ID" value="MDT0675641.1"/>
    <property type="molecule type" value="Genomic_DNA"/>
</dbReference>
<organism evidence="2 3">
    <name type="scientific">Autumnicola musiva</name>
    <dbReference type="NCBI Taxonomy" id="3075589"/>
    <lineage>
        <taxon>Bacteria</taxon>
        <taxon>Pseudomonadati</taxon>
        <taxon>Bacteroidota</taxon>
        <taxon>Flavobacteriia</taxon>
        <taxon>Flavobacteriales</taxon>
        <taxon>Flavobacteriaceae</taxon>
        <taxon>Autumnicola</taxon>
    </lineage>
</organism>
<feature type="domain" description="DUF7033" evidence="1">
    <location>
        <begin position="95"/>
        <end position="184"/>
    </location>
</feature>
<dbReference type="InterPro" id="IPR054297">
    <property type="entry name" value="DUF7033"/>
</dbReference>
<dbReference type="RefSeq" id="WP_311502044.1">
    <property type="nucleotide sequence ID" value="NZ_JAVRHK010000002.1"/>
</dbReference>
<keyword evidence="3" id="KW-1185">Reference proteome</keyword>
<comment type="caution">
    <text evidence="2">The sequence shown here is derived from an EMBL/GenBank/DDBJ whole genome shotgun (WGS) entry which is preliminary data.</text>
</comment>
<evidence type="ECO:0000259" key="1">
    <source>
        <dbReference type="Pfam" id="PF23019"/>
    </source>
</evidence>
<dbReference type="Pfam" id="PF23019">
    <property type="entry name" value="DUF7033"/>
    <property type="match status" value="1"/>
</dbReference>
<accession>A0ABU3D280</accession>